<accession>A0A4C1WVS0</accession>
<evidence type="ECO:0000313" key="2">
    <source>
        <dbReference type="EMBL" id="GBP55528.1"/>
    </source>
</evidence>
<comment type="caution">
    <text evidence="2">The sequence shown here is derived from an EMBL/GenBank/DDBJ whole genome shotgun (WGS) entry which is preliminary data.</text>
</comment>
<gene>
    <name evidence="2" type="ORF">EVAR_36251_1</name>
</gene>
<keyword evidence="1" id="KW-0812">Transmembrane</keyword>
<dbReference type="Proteomes" id="UP000299102">
    <property type="component" value="Unassembled WGS sequence"/>
</dbReference>
<name>A0A4C1WVS0_EUMVA</name>
<evidence type="ECO:0000256" key="1">
    <source>
        <dbReference type="SAM" id="Phobius"/>
    </source>
</evidence>
<reference evidence="2 3" key="1">
    <citation type="journal article" date="2019" name="Commun. Biol.">
        <title>The bagworm genome reveals a unique fibroin gene that provides high tensile strength.</title>
        <authorList>
            <person name="Kono N."/>
            <person name="Nakamura H."/>
            <person name="Ohtoshi R."/>
            <person name="Tomita M."/>
            <person name="Numata K."/>
            <person name="Arakawa K."/>
        </authorList>
    </citation>
    <scope>NUCLEOTIDE SEQUENCE [LARGE SCALE GENOMIC DNA]</scope>
</reference>
<protein>
    <submittedName>
        <fullName evidence="2">Uncharacterized protein</fullName>
    </submittedName>
</protein>
<dbReference type="AlphaFoldDB" id="A0A4C1WVS0"/>
<organism evidence="2 3">
    <name type="scientific">Eumeta variegata</name>
    <name type="common">Bagworm moth</name>
    <name type="synonym">Eumeta japonica</name>
    <dbReference type="NCBI Taxonomy" id="151549"/>
    <lineage>
        <taxon>Eukaryota</taxon>
        <taxon>Metazoa</taxon>
        <taxon>Ecdysozoa</taxon>
        <taxon>Arthropoda</taxon>
        <taxon>Hexapoda</taxon>
        <taxon>Insecta</taxon>
        <taxon>Pterygota</taxon>
        <taxon>Neoptera</taxon>
        <taxon>Endopterygota</taxon>
        <taxon>Lepidoptera</taxon>
        <taxon>Glossata</taxon>
        <taxon>Ditrysia</taxon>
        <taxon>Tineoidea</taxon>
        <taxon>Psychidae</taxon>
        <taxon>Oiketicinae</taxon>
        <taxon>Eumeta</taxon>
    </lineage>
</organism>
<feature type="transmembrane region" description="Helical" evidence="1">
    <location>
        <begin position="14"/>
        <end position="34"/>
    </location>
</feature>
<evidence type="ECO:0000313" key="3">
    <source>
        <dbReference type="Proteomes" id="UP000299102"/>
    </source>
</evidence>
<sequence>MMQAAATRGQSKGAYALVGGVLIIPLMHEAYVYVSSLNIFISYRRADKPPTPAQRGPGLLAADGLTWPLRHGACALI</sequence>
<keyword evidence="1" id="KW-0472">Membrane</keyword>
<dbReference type="EMBL" id="BGZK01000671">
    <property type="protein sequence ID" value="GBP55528.1"/>
    <property type="molecule type" value="Genomic_DNA"/>
</dbReference>
<proteinExistence type="predicted"/>
<keyword evidence="3" id="KW-1185">Reference proteome</keyword>
<keyword evidence="1" id="KW-1133">Transmembrane helix</keyword>